<gene>
    <name evidence="2" type="ORF">ERS852554_03925</name>
</gene>
<sequence>MPLLSNQPIIYHLHLDDRRFEEFVRDLYYQDIQEKIVNNKFDDVVLLSGNKEQGRDCVLYKNGNSVGVVQCKLYDKVLTKPECAREIIKFCLYSIIHADFIFDINTFEYHFVASSGFNNQATPFLKNFPNEILQESELENWINKVIQENKTLSVIDLTKVKNQLYGILSSIKITPIIGIELDRRLSYEYNKNLISKYFEAKTVIETTALEPIKEKLEELTKPHSIYNPELLDELGNASFTLYGCKNYFGNLPNSNIKRKETTELLNWIKSTLPTNSEEKSNNVLFLSGSAGCGKTTILRDLYELLAKDGIPVLGLKSDALIANNLDDLTTKINLTHPIIKSIIEVSKNVGKTIVLIDQLDALSQYLSSNRDYVNTYIQLIESLKNRHNIRVIVSIREYDLNYDFSFHAYKNNIKIQVSELHDKDVESVLSKLKLAKGDLTGTLFSLLRNPNNLDVFCRIYNNKTKAHEIKTLQDLYVELWKQLIQNPKIDKNKLKEFLYKIIEKQHAQQTITVSSANMVEDYPTEFIFLKSKGIVIEEKDKSLRFFHQSFYDYLFAKKFIEEKGSLIKYIKTNKQSLESRSGLKMIISYLSISDRNEYIRITKYILQSNGIRFHIKSLVISLLSNVETPFNDEKQIALKLILQKKKYYDIFIDSLISKGWTNWLIQQGLLKNMYELKPTIRDRFFEKKTKYSQWILRCPFYNNYLPFETRKNQSLNMATFLLRRNLQSNIDDIFNLLLSLKFEEKKQVVGRILYFNQDWANSLAYDLFLYCKDSLDSFSYYHILENIVPANVDFVIREISESIYNGIWEREKGQHGDDWYAKKRLLDLINKTSPEKAITFLFNTVLSAIKSQEHLWDSEEDRLLVPDGLFTSFSVVNNKSDYHTDKERIYARLIRWVKEIRTKNSVFYDDFVKTHYTSKYHSILKIVLCVLDKPDSNKEDLVMSIIKRMRQINQITDHGELQGDLFRLIQLWFPTFCNKNKKFILNIILSLKNQGKLMPDDREGKNPFYSSYGRTTYLFLQAFPIDYINSILEAKKTYQELNRKFPKVKPSDYLYSSSFQMRGIGSPIKHDAYAKMTDEQWLKSFIKYAEDKISYDFTGGREQHARRLEEEVKKQPGRFVSLIHKMIADKKIHDSYIAQALCAFGESDLSNEILKDIFVSAIINKRYSDDKLFYITRSLRKLFIKGIDDQTIIDFAVNLALSYPNPERKNDRDLYSSAINSVRGSAIDALYCLSMEKHGELVLGTLEKVVQDANDDILTSVLYGLAYLNRYNIERAFSLFRLITANASDELFVYSFNPAQYYAHYDFSRLASYLIRAKGIKNEKFRENISAMLYFAWVRTYSNAESILFDYIDNDPKCIAEVISCAITYFYFEEDPKGEKAIFILKKYLNYEDDHISHQYDCCFLHYKKSNVKFSDLYPFIIKYISSKSFDFKKYYILEYLLKYSAEYSDQCFEIFKMIHFYQFRKEKETEYSSTVRERQMKLLMGFYNIFKQDKILHKRKLAYINKIFDILFEDISYKNDIDKVLDLVSK</sequence>
<protein>
    <recommendedName>
        <fullName evidence="1">ATPase AAA-type core domain-containing protein</fullName>
    </recommendedName>
</protein>
<dbReference type="SUPFAM" id="SSF52980">
    <property type="entry name" value="Restriction endonuclease-like"/>
    <property type="match status" value="1"/>
</dbReference>
<evidence type="ECO:0000259" key="1">
    <source>
        <dbReference type="Pfam" id="PF00004"/>
    </source>
</evidence>
<dbReference type="InterPro" id="IPR011335">
    <property type="entry name" value="Restrct_endonuc-II-like"/>
</dbReference>
<dbReference type="SUPFAM" id="SSF52540">
    <property type="entry name" value="P-loop containing nucleoside triphosphate hydrolases"/>
    <property type="match status" value="1"/>
</dbReference>
<dbReference type="GO" id="GO:0005524">
    <property type="term" value="F:ATP binding"/>
    <property type="evidence" value="ECO:0007669"/>
    <property type="project" value="InterPro"/>
</dbReference>
<reference evidence="2 3" key="1">
    <citation type="submission" date="2015-09" db="EMBL/GenBank/DDBJ databases">
        <authorList>
            <consortium name="Pathogen Informatics"/>
        </authorList>
    </citation>
    <scope>NUCLEOTIDE SEQUENCE [LARGE SCALE GENOMIC DNA]</scope>
    <source>
        <strain evidence="2 3">2789STDY5834942</strain>
    </source>
</reference>
<evidence type="ECO:0000313" key="2">
    <source>
        <dbReference type="EMBL" id="CUQ30677.1"/>
    </source>
</evidence>
<dbReference type="Pfam" id="PF00004">
    <property type="entry name" value="AAA"/>
    <property type="match status" value="1"/>
</dbReference>
<dbReference type="EMBL" id="CZBF01000009">
    <property type="protein sequence ID" value="CUQ30677.1"/>
    <property type="molecule type" value="Genomic_DNA"/>
</dbReference>
<evidence type="ECO:0000313" key="3">
    <source>
        <dbReference type="Proteomes" id="UP000095788"/>
    </source>
</evidence>
<dbReference type="Gene3D" id="3.40.50.300">
    <property type="entry name" value="P-loop containing nucleotide triphosphate hydrolases"/>
    <property type="match status" value="1"/>
</dbReference>
<accession>A0A174VEF5</accession>
<organism evidence="2 3">
    <name type="scientific">Bacteroides uniformis</name>
    <dbReference type="NCBI Taxonomy" id="820"/>
    <lineage>
        <taxon>Bacteria</taxon>
        <taxon>Pseudomonadati</taxon>
        <taxon>Bacteroidota</taxon>
        <taxon>Bacteroidia</taxon>
        <taxon>Bacteroidales</taxon>
        <taxon>Bacteroidaceae</taxon>
        <taxon>Bacteroides</taxon>
    </lineage>
</organism>
<dbReference type="Proteomes" id="UP000095788">
    <property type="component" value="Unassembled WGS sequence"/>
</dbReference>
<dbReference type="InterPro" id="IPR003959">
    <property type="entry name" value="ATPase_AAA_core"/>
</dbReference>
<name>A0A174VEF5_BACUN</name>
<feature type="domain" description="ATPase AAA-type core" evidence="1">
    <location>
        <begin position="285"/>
        <end position="394"/>
    </location>
</feature>
<dbReference type="InterPro" id="IPR027417">
    <property type="entry name" value="P-loop_NTPase"/>
</dbReference>
<dbReference type="CDD" id="cd00009">
    <property type="entry name" value="AAA"/>
    <property type="match status" value="1"/>
</dbReference>
<dbReference type="RefSeq" id="WP_057282197.1">
    <property type="nucleotide sequence ID" value="NZ_CZBF01000009.1"/>
</dbReference>
<dbReference type="GO" id="GO:0016887">
    <property type="term" value="F:ATP hydrolysis activity"/>
    <property type="evidence" value="ECO:0007669"/>
    <property type="project" value="InterPro"/>
</dbReference>
<proteinExistence type="predicted"/>